<name>A0A511ZAS8_9BACL</name>
<feature type="coiled-coil region" evidence="4">
    <location>
        <begin position="95"/>
        <end position="122"/>
    </location>
</feature>
<keyword evidence="3" id="KW-0804">Transcription</keyword>
<protein>
    <submittedName>
        <fullName evidence="6">GntR family transcriptional regulator</fullName>
    </submittedName>
</protein>
<sequence>MKVNLNDQIPIFIQIADMIKDAVVEGGIKEGEQIPSTTELSDFYSINRATAQKGVGILVDEGIVEKRRGIGVFVAPEARSKLLKDRMEDFSKTYIQSLVEEAKRLEMSKEELLKRVSEHYEDY</sequence>
<dbReference type="GO" id="GO:0003677">
    <property type="term" value="F:DNA binding"/>
    <property type="evidence" value="ECO:0007669"/>
    <property type="project" value="UniProtKB-KW"/>
</dbReference>
<dbReference type="SMART" id="SM00345">
    <property type="entry name" value="HTH_GNTR"/>
    <property type="match status" value="1"/>
</dbReference>
<dbReference type="Gene3D" id="1.10.10.10">
    <property type="entry name" value="Winged helix-like DNA-binding domain superfamily/Winged helix DNA-binding domain"/>
    <property type="match status" value="1"/>
</dbReference>
<feature type="domain" description="HTH gntR-type" evidence="5">
    <location>
        <begin position="9"/>
        <end position="77"/>
    </location>
</feature>
<evidence type="ECO:0000259" key="5">
    <source>
        <dbReference type="PROSITE" id="PS50949"/>
    </source>
</evidence>
<reference evidence="6 7" key="1">
    <citation type="submission" date="2019-07" db="EMBL/GenBank/DDBJ databases">
        <title>Whole genome shotgun sequence of Sporosarcina luteola NBRC 105378.</title>
        <authorList>
            <person name="Hosoyama A."/>
            <person name="Uohara A."/>
            <person name="Ohji S."/>
            <person name="Ichikawa N."/>
        </authorList>
    </citation>
    <scope>NUCLEOTIDE SEQUENCE [LARGE SCALE GENOMIC DNA]</scope>
    <source>
        <strain evidence="6 7">NBRC 105378</strain>
    </source>
</reference>
<dbReference type="InterPro" id="IPR036390">
    <property type="entry name" value="WH_DNA-bd_sf"/>
</dbReference>
<dbReference type="Proteomes" id="UP000321901">
    <property type="component" value="Unassembled WGS sequence"/>
</dbReference>
<evidence type="ECO:0000313" key="6">
    <source>
        <dbReference type="EMBL" id="GEN84503.1"/>
    </source>
</evidence>
<keyword evidence="7" id="KW-1185">Reference proteome</keyword>
<dbReference type="PANTHER" id="PTHR38445:SF10">
    <property type="entry name" value="GNTR-FAMILY TRANSCRIPTIONAL REGULATOR"/>
    <property type="match status" value="1"/>
</dbReference>
<dbReference type="EMBL" id="BJYL01000038">
    <property type="protein sequence ID" value="GEN84503.1"/>
    <property type="molecule type" value="Genomic_DNA"/>
</dbReference>
<evidence type="ECO:0000256" key="1">
    <source>
        <dbReference type="ARBA" id="ARBA00023015"/>
    </source>
</evidence>
<dbReference type="AlphaFoldDB" id="A0A511ZAS8"/>
<dbReference type="Pfam" id="PF00392">
    <property type="entry name" value="GntR"/>
    <property type="match status" value="1"/>
</dbReference>
<evidence type="ECO:0000256" key="2">
    <source>
        <dbReference type="ARBA" id="ARBA00023125"/>
    </source>
</evidence>
<comment type="caution">
    <text evidence="6">The sequence shown here is derived from an EMBL/GenBank/DDBJ whole genome shotgun (WGS) entry which is preliminary data.</text>
</comment>
<keyword evidence="1" id="KW-0805">Transcription regulation</keyword>
<gene>
    <name evidence="6" type="ORF">SLU01_28150</name>
</gene>
<dbReference type="PANTHER" id="PTHR38445">
    <property type="entry name" value="HTH-TYPE TRANSCRIPTIONAL REPRESSOR YTRA"/>
    <property type="match status" value="1"/>
</dbReference>
<dbReference type="GO" id="GO:0003700">
    <property type="term" value="F:DNA-binding transcription factor activity"/>
    <property type="evidence" value="ECO:0007669"/>
    <property type="project" value="InterPro"/>
</dbReference>
<dbReference type="InterPro" id="IPR036388">
    <property type="entry name" value="WH-like_DNA-bd_sf"/>
</dbReference>
<evidence type="ECO:0000313" key="7">
    <source>
        <dbReference type="Proteomes" id="UP000321901"/>
    </source>
</evidence>
<organism evidence="6 7">
    <name type="scientific">Sporosarcina luteola</name>
    <dbReference type="NCBI Taxonomy" id="582850"/>
    <lineage>
        <taxon>Bacteria</taxon>
        <taxon>Bacillati</taxon>
        <taxon>Bacillota</taxon>
        <taxon>Bacilli</taxon>
        <taxon>Bacillales</taxon>
        <taxon>Caryophanaceae</taxon>
        <taxon>Sporosarcina</taxon>
    </lineage>
</organism>
<keyword evidence="2" id="KW-0238">DNA-binding</keyword>
<dbReference type="CDD" id="cd07377">
    <property type="entry name" value="WHTH_GntR"/>
    <property type="match status" value="1"/>
</dbReference>
<evidence type="ECO:0000256" key="4">
    <source>
        <dbReference type="SAM" id="Coils"/>
    </source>
</evidence>
<evidence type="ECO:0000256" key="3">
    <source>
        <dbReference type="ARBA" id="ARBA00023163"/>
    </source>
</evidence>
<proteinExistence type="predicted"/>
<dbReference type="InterPro" id="IPR000524">
    <property type="entry name" value="Tscrpt_reg_HTH_GntR"/>
</dbReference>
<accession>A0A511ZAS8</accession>
<dbReference type="RefSeq" id="WP_147059408.1">
    <property type="nucleotide sequence ID" value="NZ_BJYL01000038.1"/>
</dbReference>
<keyword evidence="4" id="KW-0175">Coiled coil</keyword>
<dbReference type="OrthoDB" id="162505at2"/>
<dbReference type="SUPFAM" id="SSF46785">
    <property type="entry name" value="Winged helix' DNA-binding domain"/>
    <property type="match status" value="1"/>
</dbReference>
<dbReference type="PROSITE" id="PS50949">
    <property type="entry name" value="HTH_GNTR"/>
    <property type="match status" value="1"/>
</dbReference>